<comment type="subcellular location">
    <subcellularLocation>
        <location evidence="1">Periplasm</location>
    </subcellularLocation>
</comment>
<dbReference type="PROSITE" id="PS51257">
    <property type="entry name" value="PROKAR_LIPOPROTEIN"/>
    <property type="match status" value="1"/>
</dbReference>
<dbReference type="PRINTS" id="PR00909">
    <property type="entry name" value="SPERMDNBNDNG"/>
</dbReference>
<dbReference type="CDD" id="cd13590">
    <property type="entry name" value="PBP2_PotD_PotF_like"/>
    <property type="match status" value="1"/>
</dbReference>
<evidence type="ECO:0000313" key="6">
    <source>
        <dbReference type="EMBL" id="KRM06085.1"/>
    </source>
</evidence>
<keyword evidence="7" id="KW-1185">Reference proteome</keyword>
<dbReference type="EMBL" id="AZGB01000016">
    <property type="protein sequence ID" value="KRM06085.1"/>
    <property type="molecule type" value="Genomic_DNA"/>
</dbReference>
<dbReference type="Gene3D" id="3.40.190.10">
    <property type="entry name" value="Periplasmic binding protein-like II"/>
    <property type="match status" value="2"/>
</dbReference>
<evidence type="ECO:0000313" key="7">
    <source>
        <dbReference type="Proteomes" id="UP000051451"/>
    </source>
</evidence>
<dbReference type="STRING" id="1423750.FC89_GL000952"/>
<dbReference type="PANTHER" id="PTHR30222">
    <property type="entry name" value="SPERMIDINE/PUTRESCINE-BINDING PERIPLASMIC PROTEIN"/>
    <property type="match status" value="1"/>
</dbReference>
<dbReference type="GeneID" id="98318979"/>
<keyword evidence="2" id="KW-0813">Transport</keyword>
<evidence type="ECO:0000256" key="1">
    <source>
        <dbReference type="ARBA" id="ARBA00004418"/>
    </source>
</evidence>
<dbReference type="PATRIC" id="fig|1423750.3.peg.976"/>
<keyword evidence="3" id="KW-0732">Signal</keyword>
<keyword evidence="4" id="KW-0574">Periplasm</keyword>
<dbReference type="RefSeq" id="WP_057871705.1">
    <property type="nucleotide sequence ID" value="NZ_AZGB01000016.1"/>
</dbReference>
<dbReference type="GO" id="GO:0015846">
    <property type="term" value="P:polyamine transport"/>
    <property type="evidence" value="ECO:0007669"/>
    <property type="project" value="InterPro"/>
</dbReference>
<dbReference type="GO" id="GO:0019808">
    <property type="term" value="F:polyamine binding"/>
    <property type="evidence" value="ECO:0007669"/>
    <property type="project" value="InterPro"/>
</dbReference>
<dbReference type="Pfam" id="PF13416">
    <property type="entry name" value="SBP_bac_8"/>
    <property type="match status" value="1"/>
</dbReference>
<feature type="binding site" evidence="5">
    <location>
        <position position="43"/>
    </location>
    <ligand>
        <name>spermidine</name>
        <dbReference type="ChEBI" id="CHEBI:57834"/>
    </ligand>
</feature>
<organism evidence="6 7">
    <name type="scientific">Liquorilactobacillus ghanensis DSM 18630</name>
    <dbReference type="NCBI Taxonomy" id="1423750"/>
    <lineage>
        <taxon>Bacteria</taxon>
        <taxon>Bacillati</taxon>
        <taxon>Bacillota</taxon>
        <taxon>Bacilli</taxon>
        <taxon>Lactobacillales</taxon>
        <taxon>Lactobacillaceae</taxon>
        <taxon>Liquorilactobacillus</taxon>
    </lineage>
</organism>
<proteinExistence type="predicted"/>
<name>A0A0R1VL78_9LACO</name>
<dbReference type="PANTHER" id="PTHR30222:SF17">
    <property type="entry name" value="SPERMIDINE_PUTRESCINE-BINDING PERIPLASMIC PROTEIN"/>
    <property type="match status" value="1"/>
</dbReference>
<comment type="caution">
    <text evidence="6">The sequence shown here is derived from an EMBL/GenBank/DDBJ whole genome shotgun (WGS) entry which is preliminary data.</text>
</comment>
<dbReference type="SUPFAM" id="SSF53850">
    <property type="entry name" value="Periplasmic binding protein-like II"/>
    <property type="match status" value="1"/>
</dbReference>
<dbReference type="PIRSF" id="PIRSF019574">
    <property type="entry name" value="Periplasmic_polyamine_BP"/>
    <property type="match status" value="1"/>
</dbReference>
<evidence type="ECO:0000256" key="4">
    <source>
        <dbReference type="ARBA" id="ARBA00022764"/>
    </source>
</evidence>
<dbReference type="GO" id="GO:0042597">
    <property type="term" value="C:periplasmic space"/>
    <property type="evidence" value="ECO:0007669"/>
    <property type="project" value="UniProtKB-SubCell"/>
</dbReference>
<sequence>MKRRYFWLISILVSSLLLILTGCGHSQASHRHTKVLNIIGWSEYVPQNVLDDFTKETGIRINYISYSDPDQMLSKVLSSANGTYDMVLAPGMYVQTLQKLGRLEKLNKNKIPNYKNINSLALNKPYDRHNQYSSPYLGTVVGIAYNKKKVKNKITSYQDLLNPSLKNQLVTVEDSRAVVGCALMATGHKINDTSKPALKDASAYLKKLKPNIQIFDGASPKTPLINNQVSAGLVYGGEIALAIKNNPNINVVYPKEDIYFSYDVFMKLKKAPNGSNVEKFINYMLRPNVSVKFSKAFPYYNPNNKAVKLLPKDLRNNPAVMVPKTVLKRSQTVLDIGKNTSKIDEVWSNFKGNN</sequence>
<accession>A0A0R1VL78</accession>
<evidence type="ECO:0000256" key="3">
    <source>
        <dbReference type="ARBA" id="ARBA00022729"/>
    </source>
</evidence>
<gene>
    <name evidence="6" type="ORF">FC89_GL000952</name>
</gene>
<dbReference type="AlphaFoldDB" id="A0A0R1VL78"/>
<evidence type="ECO:0000256" key="5">
    <source>
        <dbReference type="PIRSR" id="PIRSR019574-1"/>
    </source>
</evidence>
<evidence type="ECO:0000256" key="2">
    <source>
        <dbReference type="ARBA" id="ARBA00022448"/>
    </source>
</evidence>
<dbReference type="OrthoDB" id="9769319at2"/>
<reference evidence="6 7" key="1">
    <citation type="journal article" date="2015" name="Genome Announc.">
        <title>Expanding the biotechnology potential of lactobacilli through comparative genomics of 213 strains and associated genera.</title>
        <authorList>
            <person name="Sun Z."/>
            <person name="Harris H.M."/>
            <person name="McCann A."/>
            <person name="Guo C."/>
            <person name="Argimon S."/>
            <person name="Zhang W."/>
            <person name="Yang X."/>
            <person name="Jeffery I.B."/>
            <person name="Cooney J.C."/>
            <person name="Kagawa T.F."/>
            <person name="Liu W."/>
            <person name="Song Y."/>
            <person name="Salvetti E."/>
            <person name="Wrobel A."/>
            <person name="Rasinkangas P."/>
            <person name="Parkhill J."/>
            <person name="Rea M.C."/>
            <person name="O'Sullivan O."/>
            <person name="Ritari J."/>
            <person name="Douillard F.P."/>
            <person name="Paul Ross R."/>
            <person name="Yang R."/>
            <person name="Briner A.E."/>
            <person name="Felis G.E."/>
            <person name="de Vos W.M."/>
            <person name="Barrangou R."/>
            <person name="Klaenhammer T.R."/>
            <person name="Caufield P.W."/>
            <person name="Cui Y."/>
            <person name="Zhang H."/>
            <person name="O'Toole P.W."/>
        </authorList>
    </citation>
    <scope>NUCLEOTIDE SEQUENCE [LARGE SCALE GENOMIC DNA]</scope>
    <source>
        <strain evidence="6 7">DSM 18630</strain>
    </source>
</reference>
<dbReference type="InterPro" id="IPR006059">
    <property type="entry name" value="SBP"/>
</dbReference>
<dbReference type="Proteomes" id="UP000051451">
    <property type="component" value="Unassembled WGS sequence"/>
</dbReference>
<dbReference type="InterPro" id="IPR001188">
    <property type="entry name" value="Sperm_putr-bd"/>
</dbReference>
<protein>
    <submittedName>
        <fullName evidence="6">Spermidine putrescine ABC superfamily ATP binding cassette transporter, binding protein</fullName>
    </submittedName>
</protein>